<evidence type="ECO:0000256" key="7">
    <source>
        <dbReference type="SAM" id="MobiDB-lite"/>
    </source>
</evidence>
<sequence length="292" mass="31973">MTNYGRRGHGVNMSQYISTLNEVPQDVSPEESNTTLEEELAMFTNTNFIDWDTHNNSTTTTTAAAAAAAAAASNPQSSVNLDLDRQPATTASPSAPAPDTPGSDPLAGGELAAFDFNNIGEYGFDFNPYVHSSVQPYSDSIGGLQPIQPPPTFPRSASQQRPYGAPTPQTGEKRKAATEIPPPRQMSFEEQTRLAAEEDKRRRNTAASARFRIKKKAREQALEKSQKELGEKVVTLESRIQTLETENKWLRELVMEKNGGNEKVVTALLQSRKEKDKLGTEAKSQEKSTEAS</sequence>
<evidence type="ECO:0000256" key="6">
    <source>
        <dbReference type="SAM" id="Coils"/>
    </source>
</evidence>
<feature type="region of interest" description="Disordered" evidence="7">
    <location>
        <begin position="140"/>
        <end position="212"/>
    </location>
</feature>
<dbReference type="PANTHER" id="PTHR13044">
    <property type="entry name" value="ACTIVATING TRANSCRIPTION FACTOR ATF 4/5"/>
    <property type="match status" value="1"/>
</dbReference>
<name>A0ABY0H375_9PEZI</name>
<feature type="compositionally biased region" description="Basic and acidic residues" evidence="7">
    <location>
        <begin position="271"/>
        <end position="292"/>
    </location>
</feature>
<evidence type="ECO:0000256" key="3">
    <source>
        <dbReference type="ARBA" id="ARBA00023125"/>
    </source>
</evidence>
<keyword evidence="2" id="KW-0805">Transcription regulation</keyword>
<dbReference type="PROSITE" id="PS00036">
    <property type="entry name" value="BZIP_BASIC"/>
    <property type="match status" value="1"/>
</dbReference>
<dbReference type="CDD" id="cd14705">
    <property type="entry name" value="bZIP_Zip1"/>
    <property type="match status" value="1"/>
</dbReference>
<feature type="region of interest" description="Disordered" evidence="7">
    <location>
        <begin position="269"/>
        <end position="292"/>
    </location>
</feature>
<evidence type="ECO:0000256" key="1">
    <source>
        <dbReference type="ARBA" id="ARBA00004123"/>
    </source>
</evidence>
<feature type="compositionally biased region" description="Basic and acidic residues" evidence="7">
    <location>
        <begin position="190"/>
        <end position="201"/>
    </location>
</feature>
<dbReference type="Proteomes" id="UP000294003">
    <property type="component" value="Unassembled WGS sequence"/>
</dbReference>
<dbReference type="PROSITE" id="PS50217">
    <property type="entry name" value="BZIP"/>
    <property type="match status" value="1"/>
</dbReference>
<keyword evidence="4" id="KW-0804">Transcription</keyword>
<keyword evidence="5" id="KW-0539">Nucleus</keyword>
<dbReference type="InterPro" id="IPR046347">
    <property type="entry name" value="bZIP_sf"/>
</dbReference>
<evidence type="ECO:0000313" key="9">
    <source>
        <dbReference type="EMBL" id="RYO83615.1"/>
    </source>
</evidence>
<feature type="region of interest" description="Disordered" evidence="7">
    <location>
        <begin position="74"/>
        <end position="109"/>
    </location>
</feature>
<dbReference type="Gene3D" id="1.20.5.170">
    <property type="match status" value="1"/>
</dbReference>
<keyword evidence="3" id="KW-0238">DNA-binding</keyword>
<comment type="subcellular location">
    <subcellularLocation>
        <location evidence="1">Nucleus</location>
    </subcellularLocation>
</comment>
<reference evidence="9 10" key="1">
    <citation type="submission" date="2018-06" db="EMBL/GenBank/DDBJ databases">
        <title>Complete Genomes of Monosporascus.</title>
        <authorList>
            <person name="Robinson A.J."/>
            <person name="Natvig D.O."/>
        </authorList>
    </citation>
    <scope>NUCLEOTIDE SEQUENCE [LARGE SCALE GENOMIC DNA]</scope>
    <source>
        <strain evidence="9 10">CBS 609.92</strain>
    </source>
</reference>
<comment type="caution">
    <text evidence="9">The sequence shown here is derived from an EMBL/GenBank/DDBJ whole genome shotgun (WGS) entry which is preliminary data.</text>
</comment>
<feature type="coiled-coil region" evidence="6">
    <location>
        <begin position="226"/>
        <end position="253"/>
    </location>
</feature>
<accession>A0ABY0H375</accession>
<dbReference type="SMART" id="SM00338">
    <property type="entry name" value="BRLZ"/>
    <property type="match status" value="1"/>
</dbReference>
<dbReference type="EMBL" id="QJNS01000184">
    <property type="protein sequence ID" value="RYO83615.1"/>
    <property type="molecule type" value="Genomic_DNA"/>
</dbReference>
<proteinExistence type="predicted"/>
<organism evidence="9 10">
    <name type="scientific">Monosporascus cannonballus</name>
    <dbReference type="NCBI Taxonomy" id="155416"/>
    <lineage>
        <taxon>Eukaryota</taxon>
        <taxon>Fungi</taxon>
        <taxon>Dikarya</taxon>
        <taxon>Ascomycota</taxon>
        <taxon>Pezizomycotina</taxon>
        <taxon>Sordariomycetes</taxon>
        <taxon>Xylariomycetidae</taxon>
        <taxon>Xylariales</taxon>
        <taxon>Xylariales incertae sedis</taxon>
        <taxon>Monosporascus</taxon>
    </lineage>
</organism>
<dbReference type="InterPro" id="IPR004827">
    <property type="entry name" value="bZIP"/>
</dbReference>
<keyword evidence="6" id="KW-0175">Coiled coil</keyword>
<feature type="domain" description="BZIP" evidence="8">
    <location>
        <begin position="198"/>
        <end position="257"/>
    </location>
</feature>
<keyword evidence="10" id="KW-1185">Reference proteome</keyword>
<dbReference type="Pfam" id="PF07716">
    <property type="entry name" value="bZIP_2"/>
    <property type="match status" value="1"/>
</dbReference>
<evidence type="ECO:0000256" key="4">
    <source>
        <dbReference type="ARBA" id="ARBA00023163"/>
    </source>
</evidence>
<dbReference type="SUPFAM" id="SSF57959">
    <property type="entry name" value="Leucine zipper domain"/>
    <property type="match status" value="1"/>
</dbReference>
<protein>
    <recommendedName>
        <fullName evidence="8">BZIP domain-containing protein</fullName>
    </recommendedName>
</protein>
<evidence type="ECO:0000259" key="8">
    <source>
        <dbReference type="PROSITE" id="PS50217"/>
    </source>
</evidence>
<evidence type="ECO:0000256" key="2">
    <source>
        <dbReference type="ARBA" id="ARBA00023015"/>
    </source>
</evidence>
<evidence type="ECO:0000313" key="10">
    <source>
        <dbReference type="Proteomes" id="UP000294003"/>
    </source>
</evidence>
<dbReference type="PANTHER" id="PTHR13044:SF14">
    <property type="entry name" value="CRYPTOCEPHAL, ISOFORM A"/>
    <property type="match status" value="1"/>
</dbReference>
<gene>
    <name evidence="9" type="ORF">DL762_006064</name>
</gene>
<evidence type="ECO:0000256" key="5">
    <source>
        <dbReference type="ARBA" id="ARBA00023242"/>
    </source>
</evidence>